<reference evidence="1" key="1">
    <citation type="submission" date="2018-05" db="EMBL/GenBank/DDBJ databases">
        <authorList>
            <person name="Lanie J.A."/>
            <person name="Ng W.-L."/>
            <person name="Kazmierczak K.M."/>
            <person name="Andrzejewski T.M."/>
            <person name="Davidsen T.M."/>
            <person name="Wayne K.J."/>
            <person name="Tettelin H."/>
            <person name="Glass J.I."/>
            <person name="Rusch D."/>
            <person name="Podicherti R."/>
            <person name="Tsui H.-C.T."/>
            <person name="Winkler M.E."/>
        </authorList>
    </citation>
    <scope>NUCLEOTIDE SEQUENCE</scope>
</reference>
<proteinExistence type="predicted"/>
<dbReference type="AlphaFoldDB" id="A0A382ZPU7"/>
<accession>A0A382ZPU7</accession>
<protein>
    <submittedName>
        <fullName evidence="1">Uncharacterized protein</fullName>
    </submittedName>
</protein>
<sequence>MLTQQDTETFDTGSLVEDKWIEQRNQNRSKLGIAIVLS</sequence>
<gene>
    <name evidence="1" type="ORF">METZ01_LOCUS450277</name>
</gene>
<evidence type="ECO:0000313" key="1">
    <source>
        <dbReference type="EMBL" id="SVD97423.1"/>
    </source>
</evidence>
<name>A0A382ZPU7_9ZZZZ</name>
<dbReference type="EMBL" id="UINC01185620">
    <property type="protein sequence ID" value="SVD97423.1"/>
    <property type="molecule type" value="Genomic_DNA"/>
</dbReference>
<organism evidence="1">
    <name type="scientific">marine metagenome</name>
    <dbReference type="NCBI Taxonomy" id="408172"/>
    <lineage>
        <taxon>unclassified sequences</taxon>
        <taxon>metagenomes</taxon>
        <taxon>ecological metagenomes</taxon>
    </lineage>
</organism>
<feature type="non-terminal residue" evidence="1">
    <location>
        <position position="38"/>
    </location>
</feature>